<evidence type="ECO:0000256" key="1">
    <source>
        <dbReference type="SAM" id="MobiDB-lite"/>
    </source>
</evidence>
<dbReference type="GeneID" id="120260290"/>
<organism evidence="2 3">
    <name type="scientific">Dioscorea cayennensis subsp. rotundata</name>
    <name type="common">White Guinea yam</name>
    <name type="synonym">Dioscorea rotundata</name>
    <dbReference type="NCBI Taxonomy" id="55577"/>
    <lineage>
        <taxon>Eukaryota</taxon>
        <taxon>Viridiplantae</taxon>
        <taxon>Streptophyta</taxon>
        <taxon>Embryophyta</taxon>
        <taxon>Tracheophyta</taxon>
        <taxon>Spermatophyta</taxon>
        <taxon>Magnoliopsida</taxon>
        <taxon>Liliopsida</taxon>
        <taxon>Dioscoreales</taxon>
        <taxon>Dioscoreaceae</taxon>
        <taxon>Dioscorea</taxon>
    </lineage>
</organism>
<protein>
    <submittedName>
        <fullName evidence="3">Uncharacterized protein LOC120260290</fullName>
    </submittedName>
</protein>
<proteinExistence type="predicted"/>
<evidence type="ECO:0000313" key="3">
    <source>
        <dbReference type="RefSeq" id="XP_039123659.1"/>
    </source>
</evidence>
<dbReference type="PANTHER" id="PTHR31972">
    <property type="entry name" value="EXPRESSED PROTEIN"/>
    <property type="match status" value="1"/>
</dbReference>
<dbReference type="AlphaFoldDB" id="A0AB40BA87"/>
<keyword evidence="2" id="KW-1185">Reference proteome</keyword>
<dbReference type="InterPro" id="IPR008586">
    <property type="entry name" value="DUF868_pln"/>
</dbReference>
<reference evidence="3" key="1">
    <citation type="submission" date="2025-08" db="UniProtKB">
        <authorList>
            <consortium name="RefSeq"/>
        </authorList>
    </citation>
    <scope>IDENTIFICATION</scope>
</reference>
<feature type="region of interest" description="Disordered" evidence="1">
    <location>
        <begin position="1"/>
        <end position="25"/>
    </location>
</feature>
<dbReference type="RefSeq" id="XP_039123659.1">
    <property type="nucleotide sequence ID" value="XM_039267725.1"/>
</dbReference>
<dbReference type="Pfam" id="PF05910">
    <property type="entry name" value="DUF868"/>
    <property type="match status" value="1"/>
</dbReference>
<dbReference type="PANTHER" id="PTHR31972:SF2">
    <property type="entry name" value="DUF868 FAMILY PROTEIN (DUF868)"/>
    <property type="match status" value="1"/>
</dbReference>
<sequence>MEETTTTTTTTGEKHGEEQPGSGKTAQSSVITFYQVKIAGTPRNVTVIWCKSLINHTLTVSVEKPNSTDNTFTCKVELKPWPFWSKKGFKSFEMDGQRIDVFWDLRSAKFSGGPEPAGGYYVALVCNEEVALLLGDCKKEAYKRTKSRPSLEDATIICKRENVFGKKCFSSRARFDERRKEHDIVVENSISGPKDPEMWISIDGVVLIHVNNLQWKFRGNETVIVEQVPVQVFWDVHAWLFSSSGPAHAFFIFKPALPENNAGDDNGEDSGGDGGGAAMLSSPLPLPSSSLPEFCFFLYAWKVE</sequence>
<name>A0AB40BA87_DIOCR</name>
<evidence type="ECO:0000313" key="2">
    <source>
        <dbReference type="Proteomes" id="UP001515500"/>
    </source>
</evidence>
<dbReference type="Proteomes" id="UP001515500">
    <property type="component" value="Chromosome 5"/>
</dbReference>
<accession>A0AB40BA87</accession>
<gene>
    <name evidence="3" type="primary">LOC120260290</name>
</gene>
<feature type="compositionally biased region" description="Low complexity" evidence="1">
    <location>
        <begin position="1"/>
        <end position="11"/>
    </location>
</feature>